<proteinExistence type="predicted"/>
<keyword evidence="2" id="KW-1185">Reference proteome</keyword>
<dbReference type="Proteomes" id="UP001476583">
    <property type="component" value="Chromosome"/>
</dbReference>
<organism evidence="1 2">
    <name type="scientific">Ectopseudomonas mendocina</name>
    <name type="common">Pseudomonas mendocina</name>
    <dbReference type="NCBI Taxonomy" id="300"/>
    <lineage>
        <taxon>Bacteria</taxon>
        <taxon>Pseudomonadati</taxon>
        <taxon>Pseudomonadota</taxon>
        <taxon>Gammaproteobacteria</taxon>
        <taxon>Pseudomonadales</taxon>
        <taxon>Pseudomonadaceae</taxon>
        <taxon>Ectopseudomonas</taxon>
    </lineage>
</organism>
<reference evidence="1 2" key="1">
    <citation type="submission" date="2024-03" db="EMBL/GenBank/DDBJ databases">
        <title>Complete genome of BD2.</title>
        <authorList>
            <person name="Cao G."/>
        </authorList>
    </citation>
    <scope>NUCLEOTIDE SEQUENCE [LARGE SCALE GENOMIC DNA]</scope>
    <source>
        <strain evidence="1 2">BD2</strain>
    </source>
</reference>
<name>A0ABZ2RGT5_ECTME</name>
<gene>
    <name evidence="1" type="ORF">WG219_18465</name>
</gene>
<sequence length="107" mass="12351">MDRLYSLNDDEQILASEVVRKITALPRWYENLRYLYSSLNESSNLKTYVFDMIVKHDAELWALRVRQNIGNDGVSRFKVTAEPYNPETYVDYAKALQAAAQSCPVAQ</sequence>
<evidence type="ECO:0000313" key="1">
    <source>
        <dbReference type="EMBL" id="WXL25263.1"/>
    </source>
</evidence>
<dbReference type="EMBL" id="CP148074">
    <property type="protein sequence ID" value="WXL25263.1"/>
    <property type="molecule type" value="Genomic_DNA"/>
</dbReference>
<accession>A0ABZ2RGT5</accession>
<evidence type="ECO:0000313" key="2">
    <source>
        <dbReference type="Proteomes" id="UP001476583"/>
    </source>
</evidence>
<protein>
    <submittedName>
        <fullName evidence="1">Uncharacterized protein</fullName>
    </submittedName>
</protein>